<reference evidence="2" key="1">
    <citation type="submission" date="2022-06" db="EMBL/GenBank/DDBJ databases">
        <title>Aeoliella straminimaris, a novel planctomycete from sediments.</title>
        <authorList>
            <person name="Vitorino I.R."/>
            <person name="Lage O.M."/>
        </authorList>
    </citation>
    <scope>NUCLEOTIDE SEQUENCE</scope>
    <source>
        <strain evidence="2">ICT_H6.2</strain>
    </source>
</reference>
<comment type="caution">
    <text evidence="2">The sequence shown here is derived from an EMBL/GenBank/DDBJ whole genome shotgun (WGS) entry which is preliminary data.</text>
</comment>
<dbReference type="EMBL" id="JAMXLR010000065">
    <property type="protein sequence ID" value="MCO6046088.1"/>
    <property type="molecule type" value="Genomic_DNA"/>
</dbReference>
<dbReference type="Proteomes" id="UP001155241">
    <property type="component" value="Unassembled WGS sequence"/>
</dbReference>
<proteinExistence type="predicted"/>
<dbReference type="Gene3D" id="1.10.1330.10">
    <property type="entry name" value="Dockerin domain"/>
    <property type="match status" value="1"/>
</dbReference>
<protein>
    <recommendedName>
        <fullName evidence="4">PEP-CTERM protein-sorting domain-containing protein</fullName>
    </recommendedName>
</protein>
<feature type="chain" id="PRO_5040950762" description="PEP-CTERM protein-sorting domain-containing protein" evidence="1">
    <location>
        <begin position="32"/>
        <end position="348"/>
    </location>
</feature>
<evidence type="ECO:0000313" key="3">
    <source>
        <dbReference type="Proteomes" id="UP001155241"/>
    </source>
</evidence>
<evidence type="ECO:0000313" key="2">
    <source>
        <dbReference type="EMBL" id="MCO6046088.1"/>
    </source>
</evidence>
<dbReference type="GO" id="GO:0000272">
    <property type="term" value="P:polysaccharide catabolic process"/>
    <property type="evidence" value="ECO:0007669"/>
    <property type="project" value="InterPro"/>
</dbReference>
<dbReference type="InterPro" id="IPR036439">
    <property type="entry name" value="Dockerin_dom_sf"/>
</dbReference>
<dbReference type="SUPFAM" id="SSF63446">
    <property type="entry name" value="Type I dockerin domain"/>
    <property type="match status" value="1"/>
</dbReference>
<name>A0A9X2FD99_9BACT</name>
<gene>
    <name evidence="2" type="ORF">NG895_19485</name>
</gene>
<dbReference type="AlphaFoldDB" id="A0A9X2FD99"/>
<keyword evidence="3" id="KW-1185">Reference proteome</keyword>
<organism evidence="2 3">
    <name type="scientific">Aeoliella straminimaris</name>
    <dbReference type="NCBI Taxonomy" id="2954799"/>
    <lineage>
        <taxon>Bacteria</taxon>
        <taxon>Pseudomonadati</taxon>
        <taxon>Planctomycetota</taxon>
        <taxon>Planctomycetia</taxon>
        <taxon>Pirellulales</taxon>
        <taxon>Lacipirellulaceae</taxon>
        <taxon>Aeoliella</taxon>
    </lineage>
</organism>
<evidence type="ECO:0008006" key="4">
    <source>
        <dbReference type="Google" id="ProtNLM"/>
    </source>
</evidence>
<keyword evidence="1" id="KW-0732">Signal</keyword>
<dbReference type="PROSITE" id="PS00018">
    <property type="entry name" value="EF_HAND_1"/>
    <property type="match status" value="1"/>
</dbReference>
<feature type="signal peptide" evidence="1">
    <location>
        <begin position="1"/>
        <end position="31"/>
    </location>
</feature>
<sequence length="348" mass="36912">MRRYTAMFATQPIRALCTLTIAGVLAPMAWAQHADMMVQQQDGKLVTGLAEIEGNNFTIPTQVYGAGLLSNYRASNPGFVALAEDSPLLPAGALPASTDLYFDFLTMTVEQSVSNLYYWDGLDDDLNGLNADDVDFVVPDNTTFRVVNNGTFTADASDQMVPGGLVYTTDFDGSIHTHPAYGVDTLDATTPAAGVYLVSMQLRMDGVETSDPVFLAMRTSALGSDALLAAQNWVADKIEMLTSPPVLTGDYNGDGLVDLADYTVWRNTLGSTTNLAANGDNSGASEGVIDTADYLAWKDNFGDSLAPAAALVTGSSVPEPMSLALLTVFGLMLLLGHFIQEKVAPHGA</sequence>
<evidence type="ECO:0000256" key="1">
    <source>
        <dbReference type="SAM" id="SignalP"/>
    </source>
</evidence>
<dbReference type="RefSeq" id="WP_252854200.1">
    <property type="nucleotide sequence ID" value="NZ_JAMXLR010000065.1"/>
</dbReference>
<accession>A0A9X2FD99</accession>
<dbReference type="InterPro" id="IPR018247">
    <property type="entry name" value="EF_Hand_1_Ca_BS"/>
</dbReference>